<dbReference type="SUPFAM" id="SSF56672">
    <property type="entry name" value="DNA/RNA polymerases"/>
    <property type="match status" value="1"/>
</dbReference>
<dbReference type="PANTHER" id="PTHR24559:SF444">
    <property type="entry name" value="REVERSE TRANSCRIPTASE DOMAIN-CONTAINING PROTEIN"/>
    <property type="match status" value="1"/>
</dbReference>
<dbReference type="Gene3D" id="3.30.70.270">
    <property type="match status" value="1"/>
</dbReference>
<dbReference type="EMBL" id="JBJQOH010000006">
    <property type="protein sequence ID" value="KAL3683535.1"/>
    <property type="molecule type" value="Genomic_DNA"/>
</dbReference>
<proteinExistence type="predicted"/>
<dbReference type="Gene3D" id="3.10.10.10">
    <property type="entry name" value="HIV Type 1 Reverse Transcriptase, subunit A, domain 1"/>
    <property type="match status" value="1"/>
</dbReference>
<keyword evidence="4" id="KW-1185">Reference proteome</keyword>
<name>A0ABD3GW94_9MARC</name>
<comment type="caution">
    <text evidence="3">The sequence shown here is derived from an EMBL/GenBank/DDBJ whole genome shotgun (WGS) entry which is preliminary data.</text>
</comment>
<evidence type="ECO:0000313" key="4">
    <source>
        <dbReference type="Proteomes" id="UP001633002"/>
    </source>
</evidence>
<accession>A0ABD3GW94</accession>
<dbReference type="Gene3D" id="1.10.340.70">
    <property type="match status" value="1"/>
</dbReference>
<dbReference type="InterPro" id="IPR000477">
    <property type="entry name" value="RT_dom"/>
</dbReference>
<dbReference type="CDD" id="cd01647">
    <property type="entry name" value="RT_LTR"/>
    <property type="match status" value="1"/>
</dbReference>
<dbReference type="InterPro" id="IPR053134">
    <property type="entry name" value="RNA-dir_DNA_polymerase"/>
</dbReference>
<dbReference type="InterPro" id="IPR041588">
    <property type="entry name" value="Integrase_H2C2"/>
</dbReference>
<evidence type="ECO:0000259" key="1">
    <source>
        <dbReference type="Pfam" id="PF00078"/>
    </source>
</evidence>
<dbReference type="Pfam" id="PF17921">
    <property type="entry name" value="Integrase_H2C2"/>
    <property type="match status" value="1"/>
</dbReference>
<dbReference type="Proteomes" id="UP001633002">
    <property type="component" value="Unassembled WGS sequence"/>
</dbReference>
<protein>
    <recommendedName>
        <fullName evidence="5">Reverse transcriptase domain-containing protein</fullName>
    </recommendedName>
</protein>
<gene>
    <name evidence="3" type="ORF">R1sor_001557</name>
</gene>
<evidence type="ECO:0008006" key="5">
    <source>
        <dbReference type="Google" id="ProtNLM"/>
    </source>
</evidence>
<dbReference type="InterPro" id="IPR043502">
    <property type="entry name" value="DNA/RNA_pol_sf"/>
</dbReference>
<feature type="domain" description="Reverse transcriptase" evidence="1">
    <location>
        <begin position="37"/>
        <end position="107"/>
    </location>
</feature>
<evidence type="ECO:0000259" key="2">
    <source>
        <dbReference type="Pfam" id="PF17921"/>
    </source>
</evidence>
<dbReference type="AlphaFoldDB" id="A0ABD3GW94"/>
<sequence length="360" mass="41329">MNPNNAETVKKEIEKLKEADFIYPVKEYDWLSPIVIVPNKNGKLRVCVDYRKLNEFTVKDPYPIPFIDDILDKVAERETYTLMDDYSGYNQVEIAPEDRKKTAFITPWGAYAHAFQRLVINTFAEYIGDFMEAFLDDFTVYGSADQHSQQFENALIKCLENQISLNPDKCVFWVQSGVLLGHIICSEGILMDPGKVEKICKQSAPTKRKELQHVMGDETDDSQGGETYEGFRKGGWQTPMRYLLTKGSLPEDTPYHIKKKLAQKSEQYTIIDGELYKQGTDQVLRRCVNEEDVPRILEEAHEGPSGGHGAREATAQKILHTRLWWPTIFKDCHSHVLTCNECQRSATLKEDMPLKHIFPL</sequence>
<evidence type="ECO:0000313" key="3">
    <source>
        <dbReference type="EMBL" id="KAL3683535.1"/>
    </source>
</evidence>
<feature type="domain" description="Integrase zinc-binding" evidence="2">
    <location>
        <begin position="289"/>
        <end position="345"/>
    </location>
</feature>
<dbReference type="InterPro" id="IPR043128">
    <property type="entry name" value="Rev_trsase/Diguanyl_cyclase"/>
</dbReference>
<dbReference type="Pfam" id="PF00078">
    <property type="entry name" value="RVT_1"/>
    <property type="match status" value="1"/>
</dbReference>
<dbReference type="PANTHER" id="PTHR24559">
    <property type="entry name" value="TRANSPOSON TY3-I GAG-POL POLYPROTEIN"/>
    <property type="match status" value="1"/>
</dbReference>
<reference evidence="3 4" key="1">
    <citation type="submission" date="2024-09" db="EMBL/GenBank/DDBJ databases">
        <title>Chromosome-scale assembly of Riccia sorocarpa.</title>
        <authorList>
            <person name="Paukszto L."/>
        </authorList>
    </citation>
    <scope>NUCLEOTIDE SEQUENCE [LARGE SCALE GENOMIC DNA]</scope>
    <source>
        <strain evidence="3">LP-2024</strain>
        <tissue evidence="3">Aerial parts of the thallus</tissue>
    </source>
</reference>
<organism evidence="3 4">
    <name type="scientific">Riccia sorocarpa</name>
    <dbReference type="NCBI Taxonomy" id="122646"/>
    <lineage>
        <taxon>Eukaryota</taxon>
        <taxon>Viridiplantae</taxon>
        <taxon>Streptophyta</taxon>
        <taxon>Embryophyta</taxon>
        <taxon>Marchantiophyta</taxon>
        <taxon>Marchantiopsida</taxon>
        <taxon>Marchantiidae</taxon>
        <taxon>Marchantiales</taxon>
        <taxon>Ricciaceae</taxon>
        <taxon>Riccia</taxon>
    </lineage>
</organism>